<evidence type="ECO:0000313" key="2">
    <source>
        <dbReference type="EMBL" id="OGZ63813.1"/>
    </source>
</evidence>
<evidence type="ECO:0000256" key="1">
    <source>
        <dbReference type="SAM" id="Phobius"/>
    </source>
</evidence>
<dbReference type="STRING" id="1802202.A2730_00810"/>
<feature type="transmembrane region" description="Helical" evidence="1">
    <location>
        <begin position="7"/>
        <end position="37"/>
    </location>
</feature>
<dbReference type="AlphaFoldDB" id="A0A1G2HMZ9"/>
<protein>
    <submittedName>
        <fullName evidence="2">Uncharacterized protein</fullName>
    </submittedName>
</protein>
<comment type="caution">
    <text evidence="2">The sequence shown here is derived from an EMBL/GenBank/DDBJ whole genome shotgun (WGS) entry which is preliminary data.</text>
</comment>
<keyword evidence="1" id="KW-0812">Transmembrane</keyword>
<sequence length="171" mass="19869">MNKLEKVLYIIFFIALTIFFIKFFLLVLLIVLLLGFLRTWQMQQEPNNKAFLNGALPNPTPDGFYQGDVGFNTSWLGKKFDAENSTGINVFKNKRGVQIEKYPFKTYAGRGLADQQLFVLKIDYNVTGNPFWLRPVLDEIVQIAPNEYLGKMHARIIPDFPFSFLYFQLKK</sequence>
<accession>A0A1G2HMZ9</accession>
<proteinExistence type="predicted"/>
<dbReference type="EMBL" id="MHOO01000011">
    <property type="protein sequence ID" value="OGZ63813.1"/>
    <property type="molecule type" value="Genomic_DNA"/>
</dbReference>
<gene>
    <name evidence="2" type="ORF">A2730_00810</name>
</gene>
<evidence type="ECO:0000313" key="3">
    <source>
        <dbReference type="Proteomes" id="UP000176855"/>
    </source>
</evidence>
<keyword evidence="1" id="KW-1133">Transmembrane helix</keyword>
<dbReference type="Proteomes" id="UP000176855">
    <property type="component" value="Unassembled WGS sequence"/>
</dbReference>
<organism evidence="2 3">
    <name type="scientific">Candidatus Staskawiczbacteria bacterium RIFCSPHIGHO2_01_FULL_39_25</name>
    <dbReference type="NCBI Taxonomy" id="1802202"/>
    <lineage>
        <taxon>Bacteria</taxon>
        <taxon>Candidatus Staskawicziibacteriota</taxon>
    </lineage>
</organism>
<reference evidence="2 3" key="1">
    <citation type="journal article" date="2016" name="Nat. Commun.">
        <title>Thousands of microbial genomes shed light on interconnected biogeochemical processes in an aquifer system.</title>
        <authorList>
            <person name="Anantharaman K."/>
            <person name="Brown C.T."/>
            <person name="Hug L.A."/>
            <person name="Sharon I."/>
            <person name="Castelle C.J."/>
            <person name="Probst A.J."/>
            <person name="Thomas B.C."/>
            <person name="Singh A."/>
            <person name="Wilkins M.J."/>
            <person name="Karaoz U."/>
            <person name="Brodie E.L."/>
            <person name="Williams K.H."/>
            <person name="Hubbard S.S."/>
            <person name="Banfield J.F."/>
        </authorList>
    </citation>
    <scope>NUCLEOTIDE SEQUENCE [LARGE SCALE GENOMIC DNA]</scope>
</reference>
<keyword evidence="1" id="KW-0472">Membrane</keyword>
<name>A0A1G2HMZ9_9BACT</name>